<reference evidence="9 10" key="1">
    <citation type="journal article" date="2017" name="Environ. Microbiol.">
        <title>Decay of the glycolytic pathway and adaptation to intranuclear parasitism within Enterocytozoonidae microsporidia.</title>
        <authorList>
            <person name="Wiredu Boakye D."/>
            <person name="Jaroenlak P."/>
            <person name="Prachumwat A."/>
            <person name="Williams T.A."/>
            <person name="Bateman K.S."/>
            <person name="Itsathitphaisarn O."/>
            <person name="Sritunyalucksana K."/>
            <person name="Paszkiewicz K.H."/>
            <person name="Moore K.A."/>
            <person name="Stentiford G.D."/>
            <person name="Williams B.A."/>
        </authorList>
    </citation>
    <scope>NUCLEOTIDE SEQUENCE [LARGE SCALE GENOMIC DNA]</scope>
    <source>
        <strain evidence="9 10">GB1</strain>
    </source>
</reference>
<name>A0A1Y1S544_9MICR</name>
<keyword evidence="5" id="KW-0804">Transcription</keyword>
<dbReference type="SMART" id="SM00717">
    <property type="entry name" value="SANT"/>
    <property type="match status" value="2"/>
</dbReference>
<evidence type="ECO:0000256" key="6">
    <source>
        <dbReference type="ARBA" id="ARBA00023242"/>
    </source>
</evidence>
<keyword evidence="4" id="KW-0238">DNA-binding</keyword>
<dbReference type="PROSITE" id="PS51294">
    <property type="entry name" value="HTH_MYB"/>
    <property type="match status" value="2"/>
</dbReference>
<evidence type="ECO:0000313" key="9">
    <source>
        <dbReference type="EMBL" id="ORD93515.1"/>
    </source>
</evidence>
<dbReference type="VEuPathDB" id="MicrosporidiaDB:ECANGB1_2556"/>
<comment type="caution">
    <text evidence="9">The sequence shown here is derived from an EMBL/GenBank/DDBJ whole genome shotgun (WGS) entry which is preliminary data.</text>
</comment>
<sequence>MFHSGKKLFSSCTRRQCGTKSLDMLASLCVHILNVREHKSKENHSNQVLITSDQIEKQGLSGVQNKGPWSEEEDLRLVRIIGRYEPRNWSLIAEMVGTRCGKQCRERWHNHLNPVVNKSSFTRSERKQIHALHRKHGNRWSLIAKALPGRTDNAIKNFWNSELKKKHPRNN</sequence>
<gene>
    <name evidence="9" type="primary">MYBH DICDI</name>
    <name evidence="9" type="ORF">ECANGB1_2556</name>
</gene>
<comment type="subcellular location">
    <subcellularLocation>
        <location evidence="1">Nucleus</location>
    </subcellularLocation>
</comment>
<accession>A0A1Y1S544</accession>
<feature type="domain" description="Myb-like" evidence="7">
    <location>
        <begin position="113"/>
        <end position="163"/>
    </location>
</feature>
<keyword evidence="10" id="KW-1185">Reference proteome</keyword>
<evidence type="ECO:0000256" key="5">
    <source>
        <dbReference type="ARBA" id="ARBA00023163"/>
    </source>
</evidence>
<dbReference type="SUPFAM" id="SSF46689">
    <property type="entry name" value="Homeodomain-like"/>
    <property type="match status" value="1"/>
</dbReference>
<dbReference type="CDD" id="cd00167">
    <property type="entry name" value="SANT"/>
    <property type="match status" value="2"/>
</dbReference>
<dbReference type="AlphaFoldDB" id="A0A1Y1S544"/>
<feature type="domain" description="HTH myb-type" evidence="8">
    <location>
        <begin position="65"/>
        <end position="116"/>
    </location>
</feature>
<dbReference type="InterPro" id="IPR001005">
    <property type="entry name" value="SANT/Myb"/>
</dbReference>
<proteinExistence type="predicted"/>
<dbReference type="PANTHER" id="PTHR47997:SF75">
    <property type="entry name" value="MYB DOMAIN PROTEIN 55"/>
    <property type="match status" value="1"/>
</dbReference>
<dbReference type="GO" id="GO:0005634">
    <property type="term" value="C:nucleus"/>
    <property type="evidence" value="ECO:0007669"/>
    <property type="project" value="UniProtKB-SubCell"/>
</dbReference>
<evidence type="ECO:0000259" key="7">
    <source>
        <dbReference type="PROSITE" id="PS50090"/>
    </source>
</evidence>
<dbReference type="PROSITE" id="PS50090">
    <property type="entry name" value="MYB_LIKE"/>
    <property type="match status" value="2"/>
</dbReference>
<dbReference type="Gene3D" id="1.10.10.60">
    <property type="entry name" value="Homeodomain-like"/>
    <property type="match status" value="2"/>
</dbReference>
<dbReference type="EMBL" id="LWDP01000073">
    <property type="protein sequence ID" value="ORD93515.1"/>
    <property type="molecule type" value="Genomic_DNA"/>
</dbReference>
<dbReference type="InterPro" id="IPR051953">
    <property type="entry name" value="Plant_SW-associated_TFs"/>
</dbReference>
<dbReference type="GO" id="GO:0003677">
    <property type="term" value="F:DNA binding"/>
    <property type="evidence" value="ECO:0007669"/>
    <property type="project" value="UniProtKB-KW"/>
</dbReference>
<feature type="domain" description="HTH myb-type" evidence="8">
    <location>
        <begin position="117"/>
        <end position="167"/>
    </location>
</feature>
<dbReference type="InterPro" id="IPR017930">
    <property type="entry name" value="Myb_dom"/>
</dbReference>
<evidence type="ECO:0000256" key="2">
    <source>
        <dbReference type="ARBA" id="ARBA00022737"/>
    </source>
</evidence>
<evidence type="ECO:0000256" key="4">
    <source>
        <dbReference type="ARBA" id="ARBA00023125"/>
    </source>
</evidence>
<protein>
    <submittedName>
        <fullName evidence="9">MYBH DICDI</fullName>
    </submittedName>
</protein>
<organism evidence="9 10">
    <name type="scientific">Enterospora canceri</name>
    <dbReference type="NCBI Taxonomy" id="1081671"/>
    <lineage>
        <taxon>Eukaryota</taxon>
        <taxon>Fungi</taxon>
        <taxon>Fungi incertae sedis</taxon>
        <taxon>Microsporidia</taxon>
        <taxon>Enterocytozoonidae</taxon>
        <taxon>Enterospora</taxon>
    </lineage>
</organism>
<feature type="domain" description="Myb-like" evidence="7">
    <location>
        <begin position="65"/>
        <end position="112"/>
    </location>
</feature>
<dbReference type="Proteomes" id="UP000192639">
    <property type="component" value="Unassembled WGS sequence"/>
</dbReference>
<dbReference type="Pfam" id="PF00249">
    <property type="entry name" value="Myb_DNA-binding"/>
    <property type="match status" value="2"/>
</dbReference>
<evidence type="ECO:0000259" key="8">
    <source>
        <dbReference type="PROSITE" id="PS51294"/>
    </source>
</evidence>
<keyword evidence="2" id="KW-0677">Repeat</keyword>
<evidence type="ECO:0000256" key="3">
    <source>
        <dbReference type="ARBA" id="ARBA00023015"/>
    </source>
</evidence>
<dbReference type="OrthoDB" id="2143914at2759"/>
<keyword evidence="6" id="KW-0539">Nucleus</keyword>
<evidence type="ECO:0000313" key="10">
    <source>
        <dbReference type="Proteomes" id="UP000192639"/>
    </source>
</evidence>
<keyword evidence="3" id="KW-0805">Transcription regulation</keyword>
<evidence type="ECO:0000256" key="1">
    <source>
        <dbReference type="ARBA" id="ARBA00004123"/>
    </source>
</evidence>
<dbReference type="InterPro" id="IPR009057">
    <property type="entry name" value="Homeodomain-like_sf"/>
</dbReference>
<dbReference type="FunFam" id="1.10.10.60:FF:000010">
    <property type="entry name" value="Transcriptional activator Myb isoform A"/>
    <property type="match status" value="1"/>
</dbReference>
<dbReference type="PANTHER" id="PTHR47997">
    <property type="entry name" value="MYB DOMAIN PROTEIN 55"/>
    <property type="match status" value="1"/>
</dbReference>